<dbReference type="NCBIfam" id="TIGR03280">
    <property type="entry name" value="methan_mark_11"/>
    <property type="match status" value="1"/>
</dbReference>
<dbReference type="InterPro" id="IPR017674">
    <property type="entry name" value="Methan_mark_11"/>
</dbReference>
<dbReference type="GeneID" id="8780093"/>
<protein>
    <submittedName>
        <fullName evidence="2">Methanogenesis marker protein 11</fullName>
    </submittedName>
</protein>
<keyword evidence="3" id="KW-1185">Reference proteome</keyword>
<dbReference type="PaxDb" id="589924-Ferp_2548"/>
<dbReference type="RefSeq" id="WP_012966985.1">
    <property type="nucleotide sequence ID" value="NC_013849.1"/>
</dbReference>
<accession>D3S2U1</accession>
<dbReference type="Gene3D" id="3.30.70.2200">
    <property type="match status" value="1"/>
</dbReference>
<reference evidence="3" key="1">
    <citation type="submission" date="2010-02" db="EMBL/GenBank/DDBJ databases">
        <title>Complete sequence of Ferroglobus placidus DSM 10642.</title>
        <authorList>
            <consortium name="US DOE Joint Genome Institute"/>
            <person name="Lucas S."/>
            <person name="Copeland A."/>
            <person name="Lapidus A."/>
            <person name="Cheng J.-F."/>
            <person name="Bruce D."/>
            <person name="Goodwin L."/>
            <person name="Pitluck S."/>
            <person name="Saunders E."/>
            <person name="Brettin T."/>
            <person name="Detter J.C."/>
            <person name="Han C."/>
            <person name="Tapia R."/>
            <person name="Larimer F."/>
            <person name="Land M."/>
            <person name="Hauser L."/>
            <person name="Kyrpides N."/>
            <person name="Ivanova N."/>
            <person name="Holmes D."/>
            <person name="Lovley D."/>
            <person name="Kyrpides N."/>
            <person name="Anderson I.J."/>
            <person name="Woyke T."/>
        </authorList>
    </citation>
    <scope>NUCLEOTIDE SEQUENCE [LARGE SCALE GENOMIC DNA]</scope>
    <source>
        <strain evidence="3">DSM 10642 / AEDII12DO</strain>
    </source>
</reference>
<organism evidence="2 3">
    <name type="scientific">Ferroglobus placidus (strain DSM 10642 / AEDII12DO)</name>
    <dbReference type="NCBI Taxonomy" id="589924"/>
    <lineage>
        <taxon>Archaea</taxon>
        <taxon>Methanobacteriati</taxon>
        <taxon>Methanobacteriota</taxon>
        <taxon>Archaeoglobi</taxon>
        <taxon>Archaeoglobales</taxon>
        <taxon>Archaeoglobaceae</taxon>
        <taxon>Ferroglobus</taxon>
    </lineage>
</organism>
<evidence type="ECO:0000313" key="3">
    <source>
        <dbReference type="Proteomes" id="UP000002613"/>
    </source>
</evidence>
<sequence length="313" mass="34387">MVLMSREEVLKKYGGVEWISPYERIIAMHDGFHVELHEFHARGKCIGGAAWEIYHYPRVSNLVLKARREGARNIFVLKKGETTLRLVPGIAGAGVEKVEVVGDKVEVTYAGLAGGGIAATVCRGMAENVLGIEILEEGGGEKLGKAKLVLPAMEKVVIGVDDTDSKEGGATWALVNEIAYKLEKEGLGYYLLHTITQLYTKNPYKTTNCVSISVTFATQDSEKLVKAFEKELRKSTFSDETAMAVYKKILIDEELLKFGEKVKREMVEIEEAENVAERNGVELIEITGRRGVIGALAAVAYSDSPDEAVRVYA</sequence>
<name>D3S2U1_FERPA</name>
<dbReference type="STRING" id="589924.Ferp_2548"/>
<dbReference type="EMBL" id="CP001899">
    <property type="protein sequence ID" value="ADC66653.1"/>
    <property type="molecule type" value="Genomic_DNA"/>
</dbReference>
<evidence type="ECO:0000313" key="2">
    <source>
        <dbReference type="EMBL" id="ADC66653.1"/>
    </source>
</evidence>
<dbReference type="OrthoDB" id="52716at2157"/>
<dbReference type="AlphaFoldDB" id="D3S2U1"/>
<dbReference type="PANTHER" id="PTHR40705">
    <property type="entry name" value="TRNA(ILE2) 2-AGMATINYLCYTIDINE SYNTHETASE TIAS"/>
    <property type="match status" value="1"/>
</dbReference>
<evidence type="ECO:0000259" key="1">
    <source>
        <dbReference type="Pfam" id="PF22641"/>
    </source>
</evidence>
<gene>
    <name evidence="2" type="ordered locus">Ferp_2548</name>
</gene>
<feature type="domain" description="TiaS-like TCKD" evidence="1">
    <location>
        <begin position="157"/>
        <end position="218"/>
    </location>
</feature>
<dbReference type="PANTHER" id="PTHR40705:SF2">
    <property type="entry name" value="DUF1743 DOMAIN-CONTAINING PROTEIN"/>
    <property type="match status" value="1"/>
</dbReference>
<proteinExistence type="predicted"/>
<dbReference type="Pfam" id="PF22641">
    <property type="entry name" value="TiaS_TCKD"/>
    <property type="match status" value="1"/>
</dbReference>
<dbReference type="KEGG" id="fpl:Ferp_2548"/>
<dbReference type="InterPro" id="IPR053870">
    <property type="entry name" value="TiaS-like_TCKD"/>
</dbReference>
<dbReference type="Proteomes" id="UP000002613">
    <property type="component" value="Chromosome"/>
</dbReference>
<dbReference type="eggNOG" id="arCOG01116">
    <property type="taxonomic scope" value="Archaea"/>
</dbReference>
<dbReference type="HOGENOM" id="CLU_065511_0_0_2"/>
<reference evidence="2 3" key="2">
    <citation type="journal article" date="2011" name="Stand. Genomic Sci.">
        <title>Complete genome sequence of Ferroglobus placidus AEDII12DO.</title>
        <authorList>
            <person name="Anderson I."/>
            <person name="Risso C."/>
            <person name="Holmes D."/>
            <person name="Lucas S."/>
            <person name="Copeland A."/>
            <person name="Lapidus A."/>
            <person name="Cheng J.F."/>
            <person name="Bruce D."/>
            <person name="Goodwin L."/>
            <person name="Pitluck S."/>
            <person name="Saunders E."/>
            <person name="Brettin T."/>
            <person name="Detter J.C."/>
            <person name="Han C."/>
            <person name="Tapia R."/>
            <person name="Larimer F."/>
            <person name="Land M."/>
            <person name="Hauser L."/>
            <person name="Woyke T."/>
            <person name="Lovley D."/>
            <person name="Kyrpides N."/>
            <person name="Ivanova N."/>
        </authorList>
    </citation>
    <scope>NUCLEOTIDE SEQUENCE [LARGE SCALE GENOMIC DNA]</scope>
    <source>
        <strain evidence="3">DSM 10642 / AEDII12DO</strain>
    </source>
</reference>